<evidence type="ECO:0000313" key="3">
    <source>
        <dbReference type="Proteomes" id="UP000321933"/>
    </source>
</evidence>
<protein>
    <submittedName>
        <fullName evidence="2">PepSY domain-containing protein</fullName>
    </submittedName>
</protein>
<sequence>MFANFRQAMAWVHTWFGLVLGYVLIAVFFFGSLSVFDREIDRWAVPETRFAAQPMPSFDTVLKPVYDRLRAHPDDMAATALRVQGEIPHPDTLPLASLYAYTTHRDPVLQIGGEFAIPNKPIDASDDHQHVHGWASIDPRTGAYLSEDKLQVGSDFFYPLHYSLHLHWKNLGYWIVGLAALIMLAALVTGVVMHRKLFRELFTFRPHKRTQRSVLDLHNLTGVVALPFHFFFAFTGLVIFAGIYFPLSQTALEPLAKQHEVLQAERTGLPHEPAGIPAALASVDAMVAEAKRRWALRDMPGEVGSLFIDHIGDENGYVSIYRAGSDQVALVGQGVHFKASTGEVLREDPPLSPVFSVNEFLTGLHLQHFRHWLLRWLYVFGGLAGCVCIATGFVFFVEKRKRQLAGQSPAALVRWVDALAVAAVTGMLVATSAMLVANRLLPEDLLGRALWQERIFWYSWLAALAHAAWRSAPVARGLISPAWREQCWAYAALAVAAVLLNWLTTGDHLGKTLAAGYWPVAGVDLCLLASAGIAVKAAALLRIREGVRKRVAEGTAGTADSSALDTTLEPARG</sequence>
<gene>
    <name evidence="2" type="ORF">FVW59_14485</name>
</gene>
<dbReference type="InterPro" id="IPR005625">
    <property type="entry name" value="PepSY-ass_TM"/>
</dbReference>
<dbReference type="PANTHER" id="PTHR34219">
    <property type="entry name" value="IRON-REGULATED INNER MEMBRANE PROTEIN-RELATED"/>
    <property type="match status" value="1"/>
</dbReference>
<feature type="transmembrane region" description="Helical" evidence="1">
    <location>
        <begin position="376"/>
        <end position="397"/>
    </location>
</feature>
<dbReference type="RefSeq" id="WP_148065066.1">
    <property type="nucleotide sequence ID" value="NZ_VRYZ01000006.1"/>
</dbReference>
<dbReference type="AlphaFoldDB" id="A0A5C8ZSA0"/>
<feature type="transmembrane region" description="Helical" evidence="1">
    <location>
        <begin position="214"/>
        <end position="245"/>
    </location>
</feature>
<dbReference type="OrthoDB" id="9776609at2"/>
<keyword evidence="1" id="KW-1133">Transmembrane helix</keyword>
<keyword evidence="3" id="KW-1185">Reference proteome</keyword>
<dbReference type="Pfam" id="PF03929">
    <property type="entry name" value="PepSY_TM"/>
    <property type="match status" value="1"/>
</dbReference>
<evidence type="ECO:0000256" key="1">
    <source>
        <dbReference type="SAM" id="Phobius"/>
    </source>
</evidence>
<keyword evidence="1" id="KW-0472">Membrane</keyword>
<dbReference type="EMBL" id="VRYZ01000006">
    <property type="protein sequence ID" value="TXS90540.1"/>
    <property type="molecule type" value="Genomic_DNA"/>
</dbReference>
<keyword evidence="1" id="KW-0812">Transmembrane</keyword>
<feature type="transmembrane region" description="Helical" evidence="1">
    <location>
        <begin position="487"/>
        <end position="504"/>
    </location>
</feature>
<dbReference type="PANTHER" id="PTHR34219:SF4">
    <property type="entry name" value="PEPSY DOMAIN-CONTAINING PROTEIN"/>
    <property type="match status" value="1"/>
</dbReference>
<evidence type="ECO:0000313" key="2">
    <source>
        <dbReference type="EMBL" id="TXS90540.1"/>
    </source>
</evidence>
<comment type="caution">
    <text evidence="2">The sequence shown here is derived from an EMBL/GenBank/DDBJ whole genome shotgun (WGS) entry which is preliminary data.</text>
</comment>
<feature type="transmembrane region" description="Helical" evidence="1">
    <location>
        <begin position="171"/>
        <end position="193"/>
    </location>
</feature>
<feature type="transmembrane region" description="Helical" evidence="1">
    <location>
        <begin position="418"/>
        <end position="437"/>
    </location>
</feature>
<dbReference type="Proteomes" id="UP000321933">
    <property type="component" value="Unassembled WGS sequence"/>
</dbReference>
<feature type="transmembrane region" description="Helical" evidence="1">
    <location>
        <begin position="516"/>
        <end position="541"/>
    </location>
</feature>
<feature type="transmembrane region" description="Helical" evidence="1">
    <location>
        <begin position="12"/>
        <end position="36"/>
    </location>
</feature>
<name>A0A5C8ZSA0_9GAMM</name>
<accession>A0A5C8ZSA0</accession>
<reference evidence="2 3" key="1">
    <citation type="submission" date="2019-08" db="EMBL/GenBank/DDBJ databases">
        <title>Parahaliea maris sp. nov., isolated from the surface seawater.</title>
        <authorList>
            <person name="Liu Y."/>
        </authorList>
    </citation>
    <scope>NUCLEOTIDE SEQUENCE [LARGE SCALE GENOMIC DNA]</scope>
    <source>
        <strain evidence="2 3">S2-26</strain>
    </source>
</reference>
<feature type="transmembrane region" description="Helical" evidence="1">
    <location>
        <begin position="457"/>
        <end position="475"/>
    </location>
</feature>
<proteinExistence type="predicted"/>
<organism evidence="2 3">
    <name type="scientific">Parahaliea aestuarii</name>
    <dbReference type="NCBI Taxonomy" id="1852021"/>
    <lineage>
        <taxon>Bacteria</taxon>
        <taxon>Pseudomonadati</taxon>
        <taxon>Pseudomonadota</taxon>
        <taxon>Gammaproteobacteria</taxon>
        <taxon>Cellvibrionales</taxon>
        <taxon>Halieaceae</taxon>
        <taxon>Parahaliea</taxon>
    </lineage>
</organism>